<dbReference type="GeneID" id="39601855"/>
<keyword evidence="1 4" id="KW-0479">Metal-binding</keyword>
<feature type="region of interest" description="Disordered" evidence="5">
    <location>
        <begin position="581"/>
        <end position="855"/>
    </location>
</feature>
<feature type="compositionally biased region" description="Polar residues" evidence="5">
    <location>
        <begin position="602"/>
        <end position="613"/>
    </location>
</feature>
<feature type="compositionally biased region" description="Polar residues" evidence="5">
    <location>
        <begin position="635"/>
        <end position="657"/>
    </location>
</feature>
<keyword evidence="2 4" id="KW-0863">Zinc-finger</keyword>
<feature type="compositionally biased region" description="Acidic residues" evidence="5">
    <location>
        <begin position="380"/>
        <end position="393"/>
    </location>
</feature>
<evidence type="ECO:0000256" key="3">
    <source>
        <dbReference type="ARBA" id="ARBA00022833"/>
    </source>
</evidence>
<feature type="region of interest" description="Disordered" evidence="5">
    <location>
        <begin position="876"/>
        <end position="1042"/>
    </location>
</feature>
<dbReference type="SUPFAM" id="SSF47676">
    <property type="entry name" value="Conserved domain common to transcription factors TFIIS, elongin A, CRSP70"/>
    <property type="match status" value="1"/>
</dbReference>
<sequence length="1174" mass="129707">MEQSSAQNNVPHMHPPSVTSGSVHPEYWSLYSAGPDQQQPLGSGWNHTVFQQAPQQQQQQQNHVQQIQEPNQGIYSQNPPSWHQSPSLQHHAVSQQHSISPGPQGYNIPPQYQMQPYRQEHVAYEPRSLTPSNPPAYESPYSFEPSFFQPHQVQLPETYSQPTSQSVQRQNTQPSNVPSNSFRQPITQYQMHADFPENIAHSHVNFPSTSYHEQTPNLAYQTSTINPQFLTTSQQASNQAHAASHQNEFFQFTPADFERPDNTKNYEFYHHQDFQPNALNQTVQQHHEPTQQSQLDLSTQPTIPQLLQFRNITSQGDNQIPVIKQDPGVVPPVKPAKAAAPKKKKSSPTKSSQTKVKKATSKASTKKQGSKSASSSSESDSYDDSDLDIEIPEEPSPIPATRPQDPVAAAEYDTLKAVWSPRNRRPAVDTIKTALVAFKDVVKSVRDAWKEQSQAMKVAENQSDNNKAAEIKKNVTLQRRLMEVVVNTALEKGHPIIVEKLGEHPMAVAAMYSFLLDRHQASDYEGNLTVSLLKLLARFVTMDEDVLQKTNVAKLLPRFMKKGGQTVKDLAQKIIDNAAASTKRKQEAAKAPTKEQPPVKTASDTTNGTSQTEHGVKRPREGESNGLPATKRAVTPSNVKTATNTVTGASASSNATVPSKRPAEGNADAKATSAPSNGTALRPKANIVAPKPTSLFGSLASASKRPGTSNAARAAAAAKEKASAAAEKKDTPPPPPPKPTFSFGDLLADLNKPKDTASEKPTEERPPETEEERKKRLRKEERRRLRVTWKPDDSLTEIRLFTHDPEEETGRDSSSIRDVGDIKGEGRVLKEHKDLDDLEDDEEVGAKEEELQPYGGVSEIDFTVIEAEDRARNYVKRAGNLQPSSPEKQAQEHREATTLMVVHASPADIPSTPKEPPPPGDEEKAPEEVSFGELPDHVKARQARYFAMVNPQPALPPQPSVPVPAPAAPGGGLDISNLLKIIQNAPQQRPTPPPQPVQQAPLSDLEKTINLFRQQQGQPPLPQLPQFPIAQPPVSQPPASQDINLQKILAVINAQKQLQQPPALPQNQPPQPAMPSNLAAIISQFTNPAQQGFQAQPQQSSNQHYEDPERKRMREGLGYDGPSDDRYSQQKRPKMYVDPKAKKHPKAGLVACRYWREGKCLKGEDCTFRHDPLD</sequence>
<dbReference type="STRING" id="264951.A0A443I0W7"/>
<dbReference type="PROSITE" id="PS50103">
    <property type="entry name" value="ZF_C3H1"/>
    <property type="match status" value="1"/>
</dbReference>
<feature type="compositionally biased region" description="Polar residues" evidence="5">
    <location>
        <begin position="1"/>
        <end position="10"/>
    </location>
</feature>
<feature type="compositionally biased region" description="Pro residues" evidence="5">
    <location>
        <begin position="1062"/>
        <end position="1073"/>
    </location>
</feature>
<feature type="compositionally biased region" description="Basic and acidic residues" evidence="5">
    <location>
        <begin position="1104"/>
        <end position="1128"/>
    </location>
</feature>
<evidence type="ECO:0000256" key="5">
    <source>
        <dbReference type="SAM" id="MobiDB-lite"/>
    </source>
</evidence>
<evidence type="ECO:0000256" key="2">
    <source>
        <dbReference type="ARBA" id="ARBA00022771"/>
    </source>
</evidence>
<feature type="compositionally biased region" description="Pro residues" evidence="5">
    <location>
        <begin position="953"/>
        <end position="967"/>
    </location>
</feature>
<keyword evidence="8" id="KW-1185">Reference proteome</keyword>
<dbReference type="InterPro" id="IPR035441">
    <property type="entry name" value="TFIIS/LEDGF_dom_sf"/>
</dbReference>
<name>A0A443I0W7_BYSSP</name>
<dbReference type="SMART" id="SM00356">
    <property type="entry name" value="ZnF_C3H1"/>
    <property type="match status" value="1"/>
</dbReference>
<feature type="region of interest" description="Disordered" evidence="5">
    <location>
        <begin position="319"/>
        <end position="405"/>
    </location>
</feature>
<feature type="compositionally biased region" description="Low complexity" evidence="5">
    <location>
        <begin position="51"/>
        <end position="72"/>
    </location>
</feature>
<protein>
    <submittedName>
        <fullName evidence="7">C-x8-C-x5-C-x3-H type zinc finger protein</fullName>
    </submittedName>
</protein>
<feature type="compositionally biased region" description="Basic and acidic residues" evidence="5">
    <location>
        <begin position="800"/>
        <end position="835"/>
    </location>
</feature>
<dbReference type="EMBL" id="RCNU01000002">
    <property type="protein sequence ID" value="RWQ97667.1"/>
    <property type="molecule type" value="Genomic_DNA"/>
</dbReference>
<feature type="compositionally biased region" description="Basic residues" evidence="5">
    <location>
        <begin position="355"/>
        <end position="369"/>
    </location>
</feature>
<feature type="domain" description="C3H1-type" evidence="6">
    <location>
        <begin position="1146"/>
        <end position="1173"/>
    </location>
</feature>
<proteinExistence type="predicted"/>
<dbReference type="GO" id="GO:0008270">
    <property type="term" value="F:zinc ion binding"/>
    <property type="evidence" value="ECO:0007669"/>
    <property type="project" value="UniProtKB-KW"/>
</dbReference>
<feature type="compositionally biased region" description="Low complexity" evidence="5">
    <location>
        <begin position="1087"/>
        <end position="1103"/>
    </location>
</feature>
<dbReference type="AlphaFoldDB" id="A0A443I0W7"/>
<dbReference type="InterPro" id="IPR036855">
    <property type="entry name" value="Znf_CCCH_sf"/>
</dbReference>
<gene>
    <name evidence="7" type="ORF">C8Q69DRAFT_504325</name>
</gene>
<feature type="region of interest" description="Disordered" evidence="5">
    <location>
        <begin position="158"/>
        <end position="182"/>
    </location>
</feature>
<accession>A0A443I0W7</accession>
<feature type="compositionally biased region" description="Basic and acidic residues" evidence="5">
    <location>
        <begin position="614"/>
        <end position="623"/>
    </location>
</feature>
<dbReference type="RefSeq" id="XP_028487312.1">
    <property type="nucleotide sequence ID" value="XM_028632578.1"/>
</dbReference>
<evidence type="ECO:0000313" key="7">
    <source>
        <dbReference type="EMBL" id="RWQ97667.1"/>
    </source>
</evidence>
<dbReference type="VEuPathDB" id="FungiDB:C8Q69DRAFT_504325"/>
<feature type="zinc finger region" description="C3H1-type" evidence="4">
    <location>
        <begin position="1146"/>
        <end position="1173"/>
    </location>
</feature>
<feature type="compositionally biased region" description="Polar residues" evidence="5">
    <location>
        <begin position="73"/>
        <end position="101"/>
    </location>
</feature>
<feature type="compositionally biased region" description="Basic and acidic residues" evidence="5">
    <location>
        <begin position="718"/>
        <end position="731"/>
    </location>
</feature>
<feature type="region of interest" description="Disordered" evidence="5">
    <location>
        <begin position="1058"/>
        <end position="1143"/>
    </location>
</feature>
<comment type="caution">
    <text evidence="7">The sequence shown here is derived from an EMBL/GenBank/DDBJ whole genome shotgun (WGS) entry which is preliminary data.</text>
</comment>
<feature type="compositionally biased region" description="Polar residues" evidence="5">
    <location>
        <begin position="35"/>
        <end position="50"/>
    </location>
</feature>
<feature type="region of interest" description="Disordered" evidence="5">
    <location>
        <begin position="1"/>
        <end position="111"/>
    </location>
</feature>
<feature type="compositionally biased region" description="Basic and acidic residues" evidence="5">
    <location>
        <begin position="751"/>
        <end position="793"/>
    </location>
</feature>
<dbReference type="Proteomes" id="UP000283841">
    <property type="component" value="Unassembled WGS sequence"/>
</dbReference>
<keyword evidence="3 4" id="KW-0862">Zinc</keyword>
<dbReference type="InterPro" id="IPR000571">
    <property type="entry name" value="Znf_CCCH"/>
</dbReference>
<organism evidence="7 8">
    <name type="scientific">Byssochlamys spectabilis</name>
    <name type="common">Paecilomyces variotii</name>
    <dbReference type="NCBI Taxonomy" id="264951"/>
    <lineage>
        <taxon>Eukaryota</taxon>
        <taxon>Fungi</taxon>
        <taxon>Dikarya</taxon>
        <taxon>Ascomycota</taxon>
        <taxon>Pezizomycotina</taxon>
        <taxon>Eurotiomycetes</taxon>
        <taxon>Eurotiomycetidae</taxon>
        <taxon>Eurotiales</taxon>
        <taxon>Thermoascaceae</taxon>
        <taxon>Paecilomyces</taxon>
    </lineage>
</organism>
<feature type="compositionally biased region" description="Low complexity" evidence="5">
    <location>
        <begin position="370"/>
        <end position="379"/>
    </location>
</feature>
<evidence type="ECO:0000256" key="1">
    <source>
        <dbReference type="ARBA" id="ARBA00022723"/>
    </source>
</evidence>
<reference evidence="7 8" key="1">
    <citation type="journal article" date="2018" name="Front. Microbiol.">
        <title>Genomic and genetic insights into a cosmopolitan fungus, Paecilomyces variotii (Eurotiales).</title>
        <authorList>
            <person name="Urquhart A.S."/>
            <person name="Mondo S.J."/>
            <person name="Makela M.R."/>
            <person name="Hane J.K."/>
            <person name="Wiebenga A."/>
            <person name="He G."/>
            <person name="Mihaltcheva S."/>
            <person name="Pangilinan J."/>
            <person name="Lipzen A."/>
            <person name="Barry K."/>
            <person name="de Vries R.P."/>
            <person name="Grigoriev I.V."/>
            <person name="Idnurm A."/>
        </authorList>
    </citation>
    <scope>NUCLEOTIDE SEQUENCE [LARGE SCALE GENOMIC DNA]</scope>
    <source>
        <strain evidence="7 8">CBS 101075</strain>
    </source>
</reference>
<evidence type="ECO:0000313" key="8">
    <source>
        <dbReference type="Proteomes" id="UP000283841"/>
    </source>
</evidence>
<feature type="compositionally biased region" description="Pro residues" evidence="5">
    <location>
        <begin position="1019"/>
        <end position="1036"/>
    </location>
</feature>
<dbReference type="SUPFAM" id="SSF90229">
    <property type="entry name" value="CCCH zinc finger"/>
    <property type="match status" value="1"/>
</dbReference>
<evidence type="ECO:0000259" key="6">
    <source>
        <dbReference type="PROSITE" id="PS50103"/>
    </source>
</evidence>
<evidence type="ECO:0000256" key="4">
    <source>
        <dbReference type="PROSITE-ProRule" id="PRU00723"/>
    </source>
</evidence>